<proteinExistence type="predicted"/>
<evidence type="ECO:0000256" key="1">
    <source>
        <dbReference type="SAM" id="MobiDB-lite"/>
    </source>
</evidence>
<name>A0A2H5FPL0_9GAMM</name>
<accession>A0A2H5FPL0</accession>
<organism evidence="2 3">
    <name type="scientific">Legionella sainthelensi</name>
    <dbReference type="NCBI Taxonomy" id="28087"/>
    <lineage>
        <taxon>Bacteria</taxon>
        <taxon>Pseudomonadati</taxon>
        <taxon>Pseudomonadota</taxon>
        <taxon>Gammaproteobacteria</taxon>
        <taxon>Legionellales</taxon>
        <taxon>Legionellaceae</taxon>
        <taxon>Legionella</taxon>
    </lineage>
</organism>
<evidence type="ECO:0000313" key="3">
    <source>
        <dbReference type="Proteomes" id="UP000234343"/>
    </source>
</evidence>
<dbReference type="Proteomes" id="UP000234343">
    <property type="component" value="Chromosome"/>
</dbReference>
<dbReference type="KEGG" id="lsh:CAB17_16260"/>
<evidence type="ECO:0008006" key="4">
    <source>
        <dbReference type="Google" id="ProtNLM"/>
    </source>
</evidence>
<feature type="region of interest" description="Disordered" evidence="1">
    <location>
        <begin position="591"/>
        <end position="610"/>
    </location>
</feature>
<keyword evidence="3" id="KW-1185">Reference proteome</keyword>
<dbReference type="RefSeq" id="WP_101900951.1">
    <property type="nucleotide sequence ID" value="NZ_CP025491.2"/>
</dbReference>
<evidence type="ECO:0000313" key="2">
    <source>
        <dbReference type="EMBL" id="AUH73430.1"/>
    </source>
</evidence>
<dbReference type="AlphaFoldDB" id="A0A2H5FPL0"/>
<reference evidence="2 3" key="1">
    <citation type="submission" date="2017-12" db="EMBL/GenBank/DDBJ databases">
        <title>Legionella sainthelensi LA01-117, whole genome sequence of a clinical isolate from New Zealand.</title>
        <authorList>
            <person name="Cree S.L."/>
            <person name="Slow S."/>
            <person name="Kennedy M.A."/>
            <person name="Murdoch D.R."/>
            <person name="Biggs P.J."/>
            <person name="Anderson T."/>
        </authorList>
    </citation>
    <scope>NUCLEOTIDE SEQUENCE [LARGE SCALE GENOMIC DNA]</scope>
    <source>
        <strain evidence="2 3">LA01-117</strain>
    </source>
</reference>
<gene>
    <name evidence="2" type="ORF">CAB17_16260</name>
</gene>
<sequence>MFANKETEEVRAVRRQTYDKDNTEIITATHAAEVPDLDKFLPSFQLALSEVEKLKSTFPDDVEIFEECMRLMKAEYDAENYKEIAKLGKKLGSEFVERLDNKLKEQDITMPKIFSNPLNTKTECSLVNSMLELYLVNLRHIAKKGSSLGPMKDNFKIKDIHLDSKDIDENGMPVTQNKSMRLRLDAALLIYNETYDDNFIPDLYNKVMSNRTGDGPIYLLNPVKDQYTPGNNCNFLALVNTSAIMNQLNQYHEHLLGEKPKEPLFQKALVVNVGKTYEANRTTASASERILTQPIYKYDPPPGPEGTLKNQDVLLIDDHINAGGVSSTVYAFATHEEGANVVGITSMSSHPHLKDISIEKTPEIRAELVKQIGEDYVSEFNETLGKVGLSIDTLSIREALTLLARLMPKEQEDKFIELHNNALQAEVLEGEKDSLIDLFNDEKVKTTAPEWINDINETLAKDPHASKLSFQSVMKEDVEPKSVKKHVEPKHMKESFKPKHMKESVEPKVSTKKKPMWEVLSDMGFESVAVPIFKVAQKLEELSKTNPKQAIKSGEEYLAHKTHKKDTEYVRKIQSFVDHLKMAQSKLVKSELHKFKEDQPPKPKDSQFKV</sequence>
<dbReference type="EMBL" id="CP025491">
    <property type="protein sequence ID" value="AUH73430.1"/>
    <property type="molecule type" value="Genomic_DNA"/>
</dbReference>
<protein>
    <recommendedName>
        <fullName evidence="4">Coiled-coil protein</fullName>
    </recommendedName>
</protein>